<dbReference type="EMBL" id="JACCCC010000001">
    <property type="protein sequence ID" value="NYE49289.1"/>
    <property type="molecule type" value="Genomic_DNA"/>
</dbReference>
<keyword evidence="2" id="KW-0472">Membrane</keyword>
<evidence type="ECO:0000256" key="1">
    <source>
        <dbReference type="SAM" id="MobiDB-lite"/>
    </source>
</evidence>
<sequence>MTDPATRVPAGPGGVPMSPRARLVLILAALLVLGTAVPVGAAFGVLRDRTADRDESVVRAAGRDLQEELGSRPADRRRLAATAPPDDVSSVWRGMAERGDVPSFFQVRDPDGQVLDTVSYGEAPELPAVLTPELVPGEAAEESPDGEAFHRLPTAGAGDGGADWLVRTAWLPERGGMVIVGMRVAETERLVGDVGWTGLLCALAALAAAAVLVPPAARRALRPREGTAGTADPIDVGGP</sequence>
<keyword evidence="2" id="KW-0812">Transmembrane</keyword>
<evidence type="ECO:0000256" key="2">
    <source>
        <dbReference type="SAM" id="Phobius"/>
    </source>
</evidence>
<dbReference type="RefSeq" id="WP_179644977.1">
    <property type="nucleotide sequence ID" value="NZ_BAAAYY010000031.1"/>
</dbReference>
<keyword evidence="2" id="KW-1133">Transmembrane helix</keyword>
<gene>
    <name evidence="3" type="ORF">HDA32_004409</name>
</gene>
<comment type="caution">
    <text evidence="3">The sequence shown here is derived from an EMBL/GenBank/DDBJ whole genome shotgun (WGS) entry which is preliminary data.</text>
</comment>
<accession>A0A852TZ70</accession>
<keyword evidence="4" id="KW-1185">Reference proteome</keyword>
<reference evidence="3 4" key="1">
    <citation type="submission" date="2020-07" db="EMBL/GenBank/DDBJ databases">
        <title>Sequencing the genomes of 1000 actinobacteria strains.</title>
        <authorList>
            <person name="Klenk H.-P."/>
        </authorList>
    </citation>
    <scope>NUCLEOTIDE SEQUENCE [LARGE SCALE GENOMIC DNA]</scope>
    <source>
        <strain evidence="3 4">CXB654</strain>
    </source>
</reference>
<evidence type="ECO:0000313" key="4">
    <source>
        <dbReference type="Proteomes" id="UP000589036"/>
    </source>
</evidence>
<dbReference type="AlphaFoldDB" id="A0A852TZ70"/>
<dbReference type="Proteomes" id="UP000589036">
    <property type="component" value="Unassembled WGS sequence"/>
</dbReference>
<protein>
    <recommendedName>
        <fullName evidence="5">Two-component sensor histidine kinase</fullName>
    </recommendedName>
</protein>
<proteinExistence type="predicted"/>
<evidence type="ECO:0008006" key="5">
    <source>
        <dbReference type="Google" id="ProtNLM"/>
    </source>
</evidence>
<name>A0A852TZ70_9ACTN</name>
<feature type="region of interest" description="Disordered" evidence="1">
    <location>
        <begin position="62"/>
        <end position="87"/>
    </location>
</feature>
<evidence type="ECO:0000313" key="3">
    <source>
        <dbReference type="EMBL" id="NYE49289.1"/>
    </source>
</evidence>
<organism evidence="3 4">
    <name type="scientific">Spinactinospora alkalitolerans</name>
    <dbReference type="NCBI Taxonomy" id="687207"/>
    <lineage>
        <taxon>Bacteria</taxon>
        <taxon>Bacillati</taxon>
        <taxon>Actinomycetota</taxon>
        <taxon>Actinomycetes</taxon>
        <taxon>Streptosporangiales</taxon>
        <taxon>Nocardiopsidaceae</taxon>
        <taxon>Spinactinospora</taxon>
    </lineage>
</organism>
<feature type="compositionally biased region" description="Basic and acidic residues" evidence="1">
    <location>
        <begin position="62"/>
        <end position="78"/>
    </location>
</feature>
<feature type="transmembrane region" description="Helical" evidence="2">
    <location>
        <begin position="194"/>
        <end position="214"/>
    </location>
</feature>